<reference evidence="2" key="1">
    <citation type="submission" date="2021-02" db="EMBL/GenBank/DDBJ databases">
        <authorList>
            <person name="Dougan E. K."/>
            <person name="Rhodes N."/>
            <person name="Thang M."/>
            <person name="Chan C."/>
        </authorList>
    </citation>
    <scope>NUCLEOTIDE SEQUENCE</scope>
</reference>
<dbReference type="AlphaFoldDB" id="A0A812ZGZ5"/>
<sequence>MTTKALPKAPVPSEPPKMRPEPFAGEASAEGLRMRVARTSRTSCVSHMRSDGSAFSYPFLSVDSLTRLEEVEEGRPEGRSEEEVEATVERWTAYLHPRAKEAIIGCRIWGFEKFSNSSRDFVRGPMVGEGADGPKLED</sequence>
<proteinExistence type="predicted"/>
<dbReference type="EMBL" id="CAJNJA010047480">
    <property type="protein sequence ID" value="CAE7824515.1"/>
    <property type="molecule type" value="Genomic_DNA"/>
</dbReference>
<evidence type="ECO:0000313" key="2">
    <source>
        <dbReference type="EMBL" id="CAE7824515.1"/>
    </source>
</evidence>
<feature type="region of interest" description="Disordered" evidence="1">
    <location>
        <begin position="1"/>
        <end position="30"/>
    </location>
</feature>
<evidence type="ECO:0000256" key="1">
    <source>
        <dbReference type="SAM" id="MobiDB-lite"/>
    </source>
</evidence>
<organism evidence="2 3">
    <name type="scientific">Symbiodinium necroappetens</name>
    <dbReference type="NCBI Taxonomy" id="1628268"/>
    <lineage>
        <taxon>Eukaryota</taxon>
        <taxon>Sar</taxon>
        <taxon>Alveolata</taxon>
        <taxon>Dinophyceae</taxon>
        <taxon>Suessiales</taxon>
        <taxon>Symbiodiniaceae</taxon>
        <taxon>Symbiodinium</taxon>
    </lineage>
</organism>
<dbReference type="Proteomes" id="UP000601435">
    <property type="component" value="Unassembled WGS sequence"/>
</dbReference>
<name>A0A812ZGZ5_9DINO</name>
<protein>
    <submittedName>
        <fullName evidence="2">Uncharacterized protein</fullName>
    </submittedName>
</protein>
<comment type="caution">
    <text evidence="2">The sequence shown here is derived from an EMBL/GenBank/DDBJ whole genome shotgun (WGS) entry which is preliminary data.</text>
</comment>
<accession>A0A812ZGZ5</accession>
<dbReference type="OrthoDB" id="430930at2759"/>
<evidence type="ECO:0000313" key="3">
    <source>
        <dbReference type="Proteomes" id="UP000601435"/>
    </source>
</evidence>
<gene>
    <name evidence="2" type="ORF">SNEC2469_LOCUS24581</name>
</gene>
<keyword evidence="3" id="KW-1185">Reference proteome</keyword>